<sequence>MMETRFVVTPWQERAELLELRRLLYGSVVEWRKEAVNKILAWRARKLELPLLLESTADIVDAVLQDERGRLGHNVLRMVYATAISRFVTGLSDTQSELTRNPPTWFAPTQTLHFPLALRETRHCIVHRHLPSLAELKRAAKESLDWLWEWYWSHLDAAFASASSGGAALTERELRDRLQGVLKSYVKERKGEIKKRGKGVELEMKAAESAVASHLHLDGPRETKEGVLLELLADERAILPADKKMRTSMSGAFLVWTPFLLALCKAVPGFLRRLLDRMVASMASLTQETSILEMDPKREGMYEWCSHILSSSSWKQTQQQPSIPQRRNEKAWLFDHILGLCFTTPTFWTLKLAETLLSDESLPTRDSWLVVLQAARAEDTEMEGLETAAPPAPSATDETVKATVPKLRGPQKRVGLWRPLPIGVPCGGE</sequence>
<dbReference type="AlphaFoldDB" id="A0A6G1ITH9"/>
<dbReference type="PANTHER" id="PTHR15002:SF0">
    <property type="entry name" value="RIBOSOMAL BIOGENESIS PROTEIN LAS1L"/>
    <property type="match status" value="1"/>
</dbReference>
<dbReference type="OrthoDB" id="10263222at2759"/>
<evidence type="ECO:0000313" key="2">
    <source>
        <dbReference type="Proteomes" id="UP000799291"/>
    </source>
</evidence>
<keyword evidence="2" id="KW-1185">Reference proteome</keyword>
<dbReference type="GO" id="GO:0090730">
    <property type="term" value="C:Las1 complex"/>
    <property type="evidence" value="ECO:0007669"/>
    <property type="project" value="InterPro"/>
</dbReference>
<dbReference type="Pfam" id="PF04031">
    <property type="entry name" value="Las1"/>
    <property type="match status" value="1"/>
</dbReference>
<protein>
    <submittedName>
        <fullName evidence="1">Las1-domain-containing protein</fullName>
    </submittedName>
</protein>
<dbReference type="EMBL" id="MU005591">
    <property type="protein sequence ID" value="KAF2681542.1"/>
    <property type="molecule type" value="Genomic_DNA"/>
</dbReference>
<reference evidence="1" key="1">
    <citation type="journal article" date="2020" name="Stud. Mycol.">
        <title>101 Dothideomycetes genomes: a test case for predicting lifestyles and emergence of pathogens.</title>
        <authorList>
            <person name="Haridas S."/>
            <person name="Albert R."/>
            <person name="Binder M."/>
            <person name="Bloem J."/>
            <person name="Labutti K."/>
            <person name="Salamov A."/>
            <person name="Andreopoulos B."/>
            <person name="Baker S."/>
            <person name="Barry K."/>
            <person name="Bills G."/>
            <person name="Bluhm B."/>
            <person name="Cannon C."/>
            <person name="Castanera R."/>
            <person name="Culley D."/>
            <person name="Daum C."/>
            <person name="Ezra D."/>
            <person name="Gonzalez J."/>
            <person name="Henrissat B."/>
            <person name="Kuo A."/>
            <person name="Liang C."/>
            <person name="Lipzen A."/>
            <person name="Lutzoni F."/>
            <person name="Magnuson J."/>
            <person name="Mondo S."/>
            <person name="Nolan M."/>
            <person name="Ohm R."/>
            <person name="Pangilinan J."/>
            <person name="Park H.-J."/>
            <person name="Ramirez L."/>
            <person name="Alfaro M."/>
            <person name="Sun H."/>
            <person name="Tritt A."/>
            <person name="Yoshinaga Y."/>
            <person name="Zwiers L.-H."/>
            <person name="Turgeon B."/>
            <person name="Goodwin S."/>
            <person name="Spatafora J."/>
            <person name="Crous P."/>
            <person name="Grigoriev I."/>
        </authorList>
    </citation>
    <scope>NUCLEOTIDE SEQUENCE</scope>
    <source>
        <strain evidence="1">CBS 122367</strain>
    </source>
</reference>
<dbReference type="InterPro" id="IPR007174">
    <property type="entry name" value="Las1"/>
</dbReference>
<dbReference type="GO" id="GO:0000470">
    <property type="term" value="P:maturation of LSU-rRNA"/>
    <property type="evidence" value="ECO:0007669"/>
    <property type="project" value="TreeGrafter"/>
</dbReference>
<evidence type="ECO:0000313" key="1">
    <source>
        <dbReference type="EMBL" id="KAF2681542.1"/>
    </source>
</evidence>
<dbReference type="PANTHER" id="PTHR15002">
    <property type="entry name" value="RIBOSOMAL BIOGENESIS PROTEIN LAS1L"/>
    <property type="match status" value="1"/>
</dbReference>
<proteinExistence type="predicted"/>
<gene>
    <name evidence="1" type="ORF">K458DRAFT_406524</name>
</gene>
<name>A0A6G1ITH9_9PLEO</name>
<dbReference type="GO" id="GO:0030687">
    <property type="term" value="C:preribosome, large subunit precursor"/>
    <property type="evidence" value="ECO:0007669"/>
    <property type="project" value="TreeGrafter"/>
</dbReference>
<dbReference type="GO" id="GO:0000460">
    <property type="term" value="P:maturation of 5.8S rRNA"/>
    <property type="evidence" value="ECO:0007669"/>
    <property type="project" value="TreeGrafter"/>
</dbReference>
<dbReference type="Proteomes" id="UP000799291">
    <property type="component" value="Unassembled WGS sequence"/>
</dbReference>
<accession>A0A6G1ITH9</accession>
<dbReference type="GO" id="GO:0004519">
    <property type="term" value="F:endonuclease activity"/>
    <property type="evidence" value="ECO:0007669"/>
    <property type="project" value="InterPro"/>
</dbReference>
<organism evidence="1 2">
    <name type="scientific">Lentithecium fluviatile CBS 122367</name>
    <dbReference type="NCBI Taxonomy" id="1168545"/>
    <lineage>
        <taxon>Eukaryota</taxon>
        <taxon>Fungi</taxon>
        <taxon>Dikarya</taxon>
        <taxon>Ascomycota</taxon>
        <taxon>Pezizomycotina</taxon>
        <taxon>Dothideomycetes</taxon>
        <taxon>Pleosporomycetidae</taxon>
        <taxon>Pleosporales</taxon>
        <taxon>Massarineae</taxon>
        <taxon>Lentitheciaceae</taxon>
        <taxon>Lentithecium</taxon>
    </lineage>
</organism>